<dbReference type="EC" id="3.1.1.-" evidence="6"/>
<dbReference type="FunFam" id="3.40.50.1820:FF:000155">
    <property type="entry name" value="Carboxylic ester hydrolase"/>
    <property type="match status" value="1"/>
</dbReference>
<reference evidence="8" key="1">
    <citation type="submission" date="2020-05" db="UniProtKB">
        <authorList>
            <consortium name="EnsemblMetazoa"/>
        </authorList>
    </citation>
    <scope>IDENTIFICATION</scope>
    <source>
        <strain evidence="8">USDA</strain>
    </source>
</reference>
<protein>
    <recommendedName>
        <fullName evidence="6">Carboxylic ester hydrolase</fullName>
        <ecNumber evidence="6">3.1.1.-</ecNumber>
    </recommendedName>
</protein>
<dbReference type="SUPFAM" id="SSF53474">
    <property type="entry name" value="alpha/beta-Hydrolases"/>
    <property type="match status" value="1"/>
</dbReference>
<keyword evidence="6" id="KW-0732">Signal</keyword>
<dbReference type="EnsemblMetazoa" id="SCAU007368-RA">
    <property type="protein sequence ID" value="SCAU007368-PA"/>
    <property type="gene ID" value="SCAU007368"/>
</dbReference>
<keyword evidence="3 6" id="KW-0378">Hydrolase</keyword>
<dbReference type="KEGG" id="scac:106089202"/>
<sequence>MLLIAGICSSLLLLLTTWPAAGEETISVTTSLGAIKGSQMESRLGHKFWAFRGVRYAKAPEGELRFQNPQPVKAWKPKVFDATIEGPMCPQVTVNRTWLSEDCLRLNVYTTSLNGTQGLKPVIVYLHPGGFYAVSAISAYAGPENFMDRDIVLVTVNYRLASLGFLATGTEDAPGNMGLKDQVIALRWIKHHIEKFGGDPNSVTLWGYSAGSFSIGLHMISPMSRGLFHKAIMQSASPLGQFRYANHQLGLAEKQARLLNCPVKPVREMVKCLKAKPMLDFVDTVNAMFEYEWNPVLNWVPVVETNCGQERFLVEDPHKTMLRGDIHKVPLITGVTQYEFYYLAFSTLRNDTQRQRFNDDFDKYNPIYFLYERNTPRSKGISQAMRSFYFQNRSLEYPQSLTSFGELYSDGLITFEYHRFLQMVSKHVPVRTYLFTYKGRYSHFRHPDTNETYGAMHHDELLYLLNLPLLTPMFGASDPENPTVERLTRMWYEFAKKGDPNNPSDEYLKNLRWPLYDQRRKQYLEIGNDLTIKANGIYPERMQLWDNLFPIQEMINNSL</sequence>
<proteinExistence type="inferred from homology"/>
<evidence type="ECO:0000313" key="9">
    <source>
        <dbReference type="Proteomes" id="UP000095300"/>
    </source>
</evidence>
<keyword evidence="5" id="KW-0325">Glycoprotein</keyword>
<dbReference type="STRING" id="35570.A0A1I8PEH1"/>
<evidence type="ECO:0000256" key="5">
    <source>
        <dbReference type="ARBA" id="ARBA00023180"/>
    </source>
</evidence>
<dbReference type="VEuPathDB" id="VectorBase:SCAU007368"/>
<dbReference type="Proteomes" id="UP000095300">
    <property type="component" value="Unassembled WGS sequence"/>
</dbReference>
<evidence type="ECO:0000256" key="2">
    <source>
        <dbReference type="ARBA" id="ARBA00022487"/>
    </source>
</evidence>
<evidence type="ECO:0000313" key="8">
    <source>
        <dbReference type="EnsemblMetazoa" id="SCAU007368-PA"/>
    </source>
</evidence>
<dbReference type="OrthoDB" id="19653at2759"/>
<evidence type="ECO:0000256" key="6">
    <source>
        <dbReference type="RuleBase" id="RU361235"/>
    </source>
</evidence>
<dbReference type="InterPro" id="IPR002018">
    <property type="entry name" value="CarbesteraseB"/>
</dbReference>
<feature type="signal peptide" evidence="6">
    <location>
        <begin position="1"/>
        <end position="22"/>
    </location>
</feature>
<dbReference type="InterPro" id="IPR019826">
    <property type="entry name" value="Carboxylesterase_B_AS"/>
</dbReference>
<dbReference type="PANTHER" id="PTHR11559">
    <property type="entry name" value="CARBOXYLESTERASE"/>
    <property type="match status" value="1"/>
</dbReference>
<dbReference type="InterPro" id="IPR050309">
    <property type="entry name" value="Type-B_Carboxylest/Lipase"/>
</dbReference>
<gene>
    <name evidence="8" type="primary">106089202</name>
</gene>
<dbReference type="Pfam" id="PF00135">
    <property type="entry name" value="COesterase"/>
    <property type="match status" value="1"/>
</dbReference>
<feature type="chain" id="PRO_5009030345" description="Carboxylic ester hydrolase" evidence="6">
    <location>
        <begin position="23"/>
        <end position="559"/>
    </location>
</feature>
<dbReference type="PROSITE" id="PS00122">
    <property type="entry name" value="CARBOXYLESTERASE_B_1"/>
    <property type="match status" value="1"/>
</dbReference>
<dbReference type="GO" id="GO:0052689">
    <property type="term" value="F:carboxylic ester hydrolase activity"/>
    <property type="evidence" value="ECO:0007669"/>
    <property type="project" value="UniProtKB-KW"/>
</dbReference>
<dbReference type="Gene3D" id="3.40.50.1820">
    <property type="entry name" value="alpha/beta hydrolase"/>
    <property type="match status" value="1"/>
</dbReference>
<name>A0A1I8PEH1_STOCA</name>
<evidence type="ECO:0000259" key="7">
    <source>
        <dbReference type="Pfam" id="PF00135"/>
    </source>
</evidence>
<accession>A0A1I8PEH1</accession>
<keyword evidence="4" id="KW-1015">Disulfide bond</keyword>
<dbReference type="AlphaFoldDB" id="A0A1I8PEH1"/>
<evidence type="ECO:0000256" key="3">
    <source>
        <dbReference type="ARBA" id="ARBA00022801"/>
    </source>
</evidence>
<organism evidence="8 9">
    <name type="scientific">Stomoxys calcitrans</name>
    <name type="common">Stable fly</name>
    <name type="synonym">Conops calcitrans</name>
    <dbReference type="NCBI Taxonomy" id="35570"/>
    <lineage>
        <taxon>Eukaryota</taxon>
        <taxon>Metazoa</taxon>
        <taxon>Ecdysozoa</taxon>
        <taxon>Arthropoda</taxon>
        <taxon>Hexapoda</taxon>
        <taxon>Insecta</taxon>
        <taxon>Pterygota</taxon>
        <taxon>Neoptera</taxon>
        <taxon>Endopterygota</taxon>
        <taxon>Diptera</taxon>
        <taxon>Brachycera</taxon>
        <taxon>Muscomorpha</taxon>
        <taxon>Muscoidea</taxon>
        <taxon>Muscidae</taxon>
        <taxon>Stomoxys</taxon>
    </lineage>
</organism>
<comment type="similarity">
    <text evidence="1 6">Belongs to the type-B carboxylesterase/lipase family.</text>
</comment>
<feature type="domain" description="Carboxylesterase type B" evidence="7">
    <location>
        <begin position="26"/>
        <end position="545"/>
    </location>
</feature>
<evidence type="ECO:0000256" key="1">
    <source>
        <dbReference type="ARBA" id="ARBA00005964"/>
    </source>
</evidence>
<keyword evidence="9" id="KW-1185">Reference proteome</keyword>
<keyword evidence="2" id="KW-0719">Serine esterase</keyword>
<dbReference type="InterPro" id="IPR029058">
    <property type="entry name" value="AB_hydrolase_fold"/>
</dbReference>
<evidence type="ECO:0000256" key="4">
    <source>
        <dbReference type="ARBA" id="ARBA00023157"/>
    </source>
</evidence>